<proteinExistence type="predicted"/>
<accession>A0A484NPQ8</accession>
<dbReference type="Proteomes" id="UP000595140">
    <property type="component" value="Unassembled WGS sequence"/>
</dbReference>
<evidence type="ECO:0008006" key="4">
    <source>
        <dbReference type="Google" id="ProtNLM"/>
    </source>
</evidence>
<dbReference type="AlphaFoldDB" id="A0A484NPQ8"/>
<gene>
    <name evidence="2" type="ORF">CCAM_LOCUS44976</name>
</gene>
<evidence type="ECO:0000256" key="1">
    <source>
        <dbReference type="SAM" id="MobiDB-lite"/>
    </source>
</evidence>
<sequence>MGLLTGNATADVCLEEAVMYQMPSSLRKLFATILVFCDIPNLRELWAKYKTYLYEDFSQGHKVKVMTYGQDIIILDKRLEVNNTYKIFNAKVSEATQRFGVPDESYRHIWTLNRRTMIHDVSSEEKILIQPSAEPEIDPFSLFYKAMLTNKKIKVQGREIQQTLQSGIYPTIIARRIASTSFKGLSLTTRSDSSIELNPVISLTSSLDEWKSSNTSVIEHAIETKKWLDRLSLFAKPEDIQTTPISEVARTTNEGDIHWVEGQLQVLETGDITFYIGCSSCNRKLDYIEGINFKCMLCGDLEAKTIKRFRILSEIKDAISSLQVTLFTDTLEKIVRALELNTPMELLKCGDLNNSLASQKVTAAVQLPPRTDQTSASKTFSLLSLERCTRKGSFRILHIPSCKKSTSRLREEAAPKPTPKEMITTDEEFLKILDEEHLVAVSEVPFEKDEKEKKSKKSKKKVEKSVTLQVSYVEFVIHDFFYNTFESCSDSSSPMTAKKSSLVRFLEQKLHEVREELGKCHKMQEELEAEKEKLVMLPKMARDEALDSEETASEEEEGTGSTKAGDGEDSLTRGRMMKNILFP</sequence>
<dbReference type="InterPro" id="IPR012340">
    <property type="entry name" value="NA-bd_OB-fold"/>
</dbReference>
<keyword evidence="3" id="KW-1185">Reference proteome</keyword>
<dbReference type="SUPFAM" id="SSF50249">
    <property type="entry name" value="Nucleic acid-binding proteins"/>
    <property type="match status" value="1"/>
</dbReference>
<feature type="compositionally biased region" description="Acidic residues" evidence="1">
    <location>
        <begin position="546"/>
        <end position="558"/>
    </location>
</feature>
<protein>
    <recommendedName>
        <fullName evidence="4">Replication factor A C-terminal domain-containing protein</fullName>
    </recommendedName>
</protein>
<name>A0A484NPQ8_9ASTE</name>
<evidence type="ECO:0000313" key="3">
    <source>
        <dbReference type="Proteomes" id="UP000595140"/>
    </source>
</evidence>
<organism evidence="2 3">
    <name type="scientific">Cuscuta campestris</name>
    <dbReference type="NCBI Taxonomy" id="132261"/>
    <lineage>
        <taxon>Eukaryota</taxon>
        <taxon>Viridiplantae</taxon>
        <taxon>Streptophyta</taxon>
        <taxon>Embryophyta</taxon>
        <taxon>Tracheophyta</taxon>
        <taxon>Spermatophyta</taxon>
        <taxon>Magnoliopsida</taxon>
        <taxon>eudicotyledons</taxon>
        <taxon>Gunneridae</taxon>
        <taxon>Pentapetalae</taxon>
        <taxon>asterids</taxon>
        <taxon>lamiids</taxon>
        <taxon>Solanales</taxon>
        <taxon>Convolvulaceae</taxon>
        <taxon>Cuscuteae</taxon>
        <taxon>Cuscuta</taxon>
        <taxon>Cuscuta subgen. Grammica</taxon>
        <taxon>Cuscuta sect. Cleistogrammica</taxon>
    </lineage>
</organism>
<dbReference type="EMBL" id="OOIL02006863">
    <property type="protein sequence ID" value="VFR03201.1"/>
    <property type="molecule type" value="Genomic_DNA"/>
</dbReference>
<feature type="region of interest" description="Disordered" evidence="1">
    <location>
        <begin position="544"/>
        <end position="583"/>
    </location>
</feature>
<dbReference type="OrthoDB" id="1701930at2759"/>
<reference evidence="2 3" key="1">
    <citation type="submission" date="2018-04" db="EMBL/GenBank/DDBJ databases">
        <authorList>
            <person name="Vogel A."/>
        </authorList>
    </citation>
    <scope>NUCLEOTIDE SEQUENCE [LARGE SCALE GENOMIC DNA]</scope>
</reference>
<evidence type="ECO:0000313" key="2">
    <source>
        <dbReference type="EMBL" id="VFR03201.1"/>
    </source>
</evidence>
<dbReference type="Gene3D" id="2.40.50.140">
    <property type="entry name" value="Nucleic acid-binding proteins"/>
    <property type="match status" value="1"/>
</dbReference>